<comment type="similarity">
    <text evidence="1">Belongs to the peptidase S45 family.</text>
</comment>
<keyword evidence="7" id="KW-1185">Reference proteome</keyword>
<dbReference type="GO" id="GO:0017000">
    <property type="term" value="P:antibiotic biosynthetic process"/>
    <property type="evidence" value="ECO:0007669"/>
    <property type="project" value="InterPro"/>
</dbReference>
<dbReference type="Proteomes" id="UP000494117">
    <property type="component" value="Unassembled WGS sequence"/>
</dbReference>
<dbReference type="InterPro" id="IPR029055">
    <property type="entry name" value="Ntn_hydrolases_N"/>
</dbReference>
<keyword evidence="5" id="KW-0106">Calcium</keyword>
<reference evidence="6 7" key="1">
    <citation type="submission" date="2020-04" db="EMBL/GenBank/DDBJ databases">
        <authorList>
            <person name="De Canck E."/>
        </authorList>
    </citation>
    <scope>NUCLEOTIDE SEQUENCE [LARGE SCALE GENOMIC DNA]</scope>
    <source>
        <strain evidence="6 7">LMG 26858</strain>
    </source>
</reference>
<evidence type="ECO:0000313" key="7">
    <source>
        <dbReference type="Proteomes" id="UP000494117"/>
    </source>
</evidence>
<dbReference type="CDD" id="cd03747">
    <property type="entry name" value="Ntn_PGA_like"/>
    <property type="match status" value="1"/>
</dbReference>
<gene>
    <name evidence="6" type="primary">acyII_1</name>
    <name evidence="6" type="ORF">LMG26858_00028</name>
</gene>
<name>A0A6S7DL58_9BURK</name>
<dbReference type="GO" id="GO:0046872">
    <property type="term" value="F:metal ion binding"/>
    <property type="evidence" value="ECO:0007669"/>
    <property type="project" value="UniProtKB-KW"/>
</dbReference>
<keyword evidence="2 6" id="KW-0378">Hydrolase</keyword>
<dbReference type="PANTHER" id="PTHR34218">
    <property type="entry name" value="PEPTIDASE S45 PENICILLIN AMIDASE"/>
    <property type="match status" value="1"/>
</dbReference>
<dbReference type="PANTHER" id="PTHR34218:SF4">
    <property type="entry name" value="ACYL-HOMOSERINE LACTONE ACYLASE QUIP"/>
    <property type="match status" value="1"/>
</dbReference>
<dbReference type="PIRSF" id="PIRSF001227">
    <property type="entry name" value="Pen_acylase"/>
    <property type="match status" value="1"/>
</dbReference>
<sequence length="757" mass="82532">MPSSPEVLRDRWGIPHVRAGGIDELFYANGHVHAQDRLWQMDAARRRAVGRYAEWVGPEGAGADALARRLGVEAASRRDYAALSAETRRMLECYAQGVNAAMAELPLPVEYELLGETPEPWEPWHSVAVMRQRGLLMGSIWFKLWRAAALRTIGPEAVALLRYDDGGNERYVVPQVDDGETRRWIAGLQSLAPSIEALLALAPADGTIAGSNNWAVSGARSASGKPLVAGDPHRIFEIPGMYAQLHLSCGEFDALGFSVPGVPAFPHFCHTEHVAWCVTHAFADIHDLYLERFDPDDPSRYQTETGWAQAQVREEWVRVRGAESFKVHAIQTRHGPLLADPGPEGYGLALRSVQLDPVDRSLDCLLPMLRARGTREFNEVCRPWGVIDHSVVAADTAGHISVNVRAIVPQRDRANGWLPVPGWTGQHEWRGYIPWERMPRQEDPPSGKIVTANNRIAPDDGADYLCTDCHPSTRARRISERLDAMDGARVDDMVALLGDTDSARARDIAARIARTPAQGAAAQLAASLQGWDGSMAAGQTTPSAYYLVRQEMTRILARRSGLDRAAQDMFAVMAAPGVVPVNQLWWTLPELLRREDASLLAGATWDEVIREALDTVAGRGAPPPWGQLHRPIFAHPLATAFPEAAAGLAPASNEVAGDGDCVCATGAYPSGGPPSSYGPVARYVFDVGNWDESRWSVFHGASGAPGSRHYSDQNPLWARCELAPAPFTRQAVDACAVSRQRIEIQGLRPESASAVSP</sequence>
<accession>A0A6S7DL58</accession>
<feature type="binding site" evidence="5">
    <location>
        <position position="287"/>
    </location>
    <ligand>
        <name>Ca(2+)</name>
        <dbReference type="ChEBI" id="CHEBI:29108"/>
    </ligand>
</feature>
<dbReference type="GO" id="GO:0008953">
    <property type="term" value="F:penicillin amidase activity"/>
    <property type="evidence" value="ECO:0007669"/>
    <property type="project" value="UniProtKB-EC"/>
</dbReference>
<proteinExistence type="inferred from homology"/>
<dbReference type="Pfam" id="PF01804">
    <property type="entry name" value="Penicil_amidase"/>
    <property type="match status" value="1"/>
</dbReference>
<dbReference type="Gene3D" id="1.10.1400.10">
    <property type="match status" value="1"/>
</dbReference>
<evidence type="ECO:0000256" key="5">
    <source>
        <dbReference type="PIRSR" id="PIRSR001227-2"/>
    </source>
</evidence>
<evidence type="ECO:0000256" key="4">
    <source>
        <dbReference type="PIRSR" id="PIRSR001227-1"/>
    </source>
</evidence>
<dbReference type="Gene3D" id="3.60.20.10">
    <property type="entry name" value="Glutamine Phosphoribosylpyrophosphate, subunit 1, domain 1"/>
    <property type="match status" value="1"/>
</dbReference>
<dbReference type="Gene3D" id="2.30.120.10">
    <property type="match status" value="1"/>
</dbReference>
<evidence type="ECO:0000256" key="2">
    <source>
        <dbReference type="ARBA" id="ARBA00022801"/>
    </source>
</evidence>
<dbReference type="Gene3D" id="1.10.439.10">
    <property type="entry name" value="Penicillin Amidohydrolase, domain 1"/>
    <property type="match status" value="1"/>
</dbReference>
<dbReference type="RefSeq" id="WP_175205006.1">
    <property type="nucleotide sequence ID" value="NZ_CADILG010000001.1"/>
</dbReference>
<evidence type="ECO:0000313" key="6">
    <source>
        <dbReference type="EMBL" id="CAB3817802.1"/>
    </source>
</evidence>
<dbReference type="InterPro" id="IPR023343">
    <property type="entry name" value="Penicillin_amidase_dom1"/>
</dbReference>
<organism evidence="6 7">
    <name type="scientific">Achromobacter anxifer</name>
    <dbReference type="NCBI Taxonomy" id="1287737"/>
    <lineage>
        <taxon>Bacteria</taxon>
        <taxon>Pseudomonadati</taxon>
        <taxon>Pseudomonadota</taxon>
        <taxon>Betaproteobacteria</taxon>
        <taxon>Burkholderiales</taxon>
        <taxon>Alcaligenaceae</taxon>
        <taxon>Achromobacter</taxon>
    </lineage>
</organism>
<dbReference type="AlphaFoldDB" id="A0A6S7DL58"/>
<keyword evidence="3" id="KW-0865">Zymogen</keyword>
<evidence type="ECO:0000256" key="3">
    <source>
        <dbReference type="ARBA" id="ARBA00023145"/>
    </source>
</evidence>
<dbReference type="InterPro" id="IPR043146">
    <property type="entry name" value="Penicillin_amidase_N_B-knob"/>
</dbReference>
<dbReference type="SUPFAM" id="SSF56235">
    <property type="entry name" value="N-terminal nucleophile aminohydrolases (Ntn hydrolases)"/>
    <property type="match status" value="1"/>
</dbReference>
<protein>
    <submittedName>
        <fullName evidence="6">Penicillin acylase 2 proenzyme</fullName>
        <ecNumber evidence="6">3.5.1.11</ecNumber>
    </submittedName>
</protein>
<keyword evidence="5" id="KW-0479">Metal-binding</keyword>
<dbReference type="InterPro" id="IPR002692">
    <property type="entry name" value="S45"/>
</dbReference>
<feature type="binding site" evidence="5">
    <location>
        <position position="284"/>
    </location>
    <ligand>
        <name>Ca(2+)</name>
        <dbReference type="ChEBI" id="CHEBI:29108"/>
    </ligand>
</feature>
<dbReference type="InterPro" id="IPR043147">
    <property type="entry name" value="Penicillin_amidase_A-knob"/>
</dbReference>
<feature type="active site" description="Nucleophile" evidence="4">
    <location>
        <position position="211"/>
    </location>
</feature>
<dbReference type="EC" id="3.5.1.11" evidence="6"/>
<dbReference type="InterPro" id="IPR014395">
    <property type="entry name" value="Pen/GL7ACA/AHL_acylase"/>
</dbReference>
<comment type="cofactor">
    <cofactor evidence="5">
        <name>Ca(2+)</name>
        <dbReference type="ChEBI" id="CHEBI:29108"/>
    </cofactor>
    <text evidence="5">Binds 1 Ca(2+) ion per dimer.</text>
</comment>
<evidence type="ECO:0000256" key="1">
    <source>
        <dbReference type="ARBA" id="ARBA00006586"/>
    </source>
</evidence>
<dbReference type="EMBL" id="CADILG010000001">
    <property type="protein sequence ID" value="CAB3817802.1"/>
    <property type="molecule type" value="Genomic_DNA"/>
</dbReference>
<dbReference type="Gene3D" id="1.10.10.2580">
    <property type="entry name" value="Penicillin Acylase III, Chain A, Domain 2"/>
    <property type="match status" value="1"/>
</dbReference>